<dbReference type="SMART" id="SM01114">
    <property type="entry name" value="CXC"/>
    <property type="match status" value="1"/>
</dbReference>
<comment type="subcellular location">
    <subcellularLocation>
        <location evidence="1">Nucleus</location>
    </subcellularLocation>
</comment>
<dbReference type="InterPro" id="IPR005172">
    <property type="entry name" value="CRC"/>
</dbReference>
<keyword evidence="7" id="KW-1185">Reference proteome</keyword>
<dbReference type="EMBL" id="CAUOFW020006391">
    <property type="protein sequence ID" value="CAK9174587.1"/>
    <property type="molecule type" value="Genomic_DNA"/>
</dbReference>
<evidence type="ECO:0000256" key="1">
    <source>
        <dbReference type="ARBA" id="ARBA00004123"/>
    </source>
</evidence>
<dbReference type="AlphaFoldDB" id="A0ABC8TYL2"/>
<organism evidence="6 7">
    <name type="scientific">Ilex paraguariensis</name>
    <name type="common">yerba mate</name>
    <dbReference type="NCBI Taxonomy" id="185542"/>
    <lineage>
        <taxon>Eukaryota</taxon>
        <taxon>Viridiplantae</taxon>
        <taxon>Streptophyta</taxon>
        <taxon>Embryophyta</taxon>
        <taxon>Tracheophyta</taxon>
        <taxon>Spermatophyta</taxon>
        <taxon>Magnoliopsida</taxon>
        <taxon>eudicotyledons</taxon>
        <taxon>Gunneridae</taxon>
        <taxon>Pentapetalae</taxon>
        <taxon>asterids</taxon>
        <taxon>campanulids</taxon>
        <taxon>Aquifoliales</taxon>
        <taxon>Aquifoliaceae</taxon>
        <taxon>Ilex</taxon>
    </lineage>
</organism>
<comment type="similarity">
    <text evidence="2">Belongs to the lin-54 family.</text>
</comment>
<dbReference type="InterPro" id="IPR028307">
    <property type="entry name" value="Lin-54_fam"/>
</dbReference>
<evidence type="ECO:0000313" key="6">
    <source>
        <dbReference type="EMBL" id="CAK9174587.1"/>
    </source>
</evidence>
<reference evidence="6 7" key="1">
    <citation type="submission" date="2024-02" db="EMBL/GenBank/DDBJ databases">
        <authorList>
            <person name="Vignale AGUSTIN F."/>
            <person name="Sosa J E."/>
            <person name="Modenutti C."/>
        </authorList>
    </citation>
    <scope>NUCLEOTIDE SEQUENCE [LARGE SCALE GENOMIC DNA]</scope>
</reference>
<dbReference type="PROSITE" id="PS51634">
    <property type="entry name" value="CRC"/>
    <property type="match status" value="1"/>
</dbReference>
<gene>
    <name evidence="6" type="ORF">ILEXP_LOCUS44337</name>
</gene>
<sequence>MKDARQNAMTICTSHEYSVLCASCQNNLENKAARQVAVELTLERNPNGFKPMIAGSPLQNQENKNKAKDAVMATKYQKGCHCKRSECLKRYCECFHANILCSENCKCVDCKNSDKFKERSSQEFKKKTEQENILDSKSEEPQIVRLSQYQKIVSSMTLGSSKVVYRSLLAGIIQQQDMRDLCSTLVVISEAATILADKNSSLHAQIMTENQNVTSSNAEDGEDCCKGFEVQKTMLNDQPSGDQVDICGEDDPISGEAETEKRRPMSPGTLALMCDEKDMFFMPDASSDGILNHGCNSNVYVEQERLVLAKFCDCLHTLITHGNIKEAIRQETTGTGFIKDHGPGNVGR</sequence>
<dbReference type="InterPro" id="IPR033467">
    <property type="entry name" value="Tesmin/TSO1-like_CXC"/>
</dbReference>
<proteinExistence type="inferred from homology"/>
<feature type="domain" description="CRC" evidence="5">
    <location>
        <begin position="1"/>
        <end position="115"/>
    </location>
</feature>
<evidence type="ECO:0000256" key="4">
    <source>
        <dbReference type="SAM" id="MobiDB-lite"/>
    </source>
</evidence>
<keyword evidence="3" id="KW-0539">Nucleus</keyword>
<name>A0ABC8TYL2_9AQUA</name>
<dbReference type="PANTHER" id="PTHR12446">
    <property type="entry name" value="TESMIN/TSO1-RELATED"/>
    <property type="match status" value="1"/>
</dbReference>
<comment type="caution">
    <text evidence="6">The sequence shown here is derived from an EMBL/GenBank/DDBJ whole genome shotgun (WGS) entry which is preliminary data.</text>
</comment>
<evidence type="ECO:0000259" key="5">
    <source>
        <dbReference type="PROSITE" id="PS51634"/>
    </source>
</evidence>
<dbReference type="GO" id="GO:0005634">
    <property type="term" value="C:nucleus"/>
    <property type="evidence" value="ECO:0007669"/>
    <property type="project" value="UniProtKB-SubCell"/>
</dbReference>
<evidence type="ECO:0000256" key="3">
    <source>
        <dbReference type="ARBA" id="ARBA00023242"/>
    </source>
</evidence>
<feature type="region of interest" description="Disordered" evidence="4">
    <location>
        <begin position="237"/>
        <end position="264"/>
    </location>
</feature>
<dbReference type="Pfam" id="PF03638">
    <property type="entry name" value="TCR"/>
    <property type="match status" value="1"/>
</dbReference>
<evidence type="ECO:0000313" key="7">
    <source>
        <dbReference type="Proteomes" id="UP001642360"/>
    </source>
</evidence>
<protein>
    <recommendedName>
        <fullName evidence="5">CRC domain-containing protein</fullName>
    </recommendedName>
</protein>
<dbReference type="Proteomes" id="UP001642360">
    <property type="component" value="Unassembled WGS sequence"/>
</dbReference>
<evidence type="ECO:0000256" key="2">
    <source>
        <dbReference type="ARBA" id="ARBA00007267"/>
    </source>
</evidence>
<accession>A0ABC8TYL2</accession>
<dbReference type="PANTHER" id="PTHR12446:SF64">
    <property type="entry name" value="TESMIN_TSO1-LIKE CXC DOMAIN-CONTAINING PROTEIN"/>
    <property type="match status" value="1"/>
</dbReference>